<dbReference type="Proteomes" id="UP001446871">
    <property type="component" value="Unassembled WGS sequence"/>
</dbReference>
<feature type="region of interest" description="Disordered" evidence="1">
    <location>
        <begin position="151"/>
        <end position="214"/>
    </location>
</feature>
<accession>A0ABR1UDU9</accession>
<feature type="compositionally biased region" description="Basic and acidic residues" evidence="1">
    <location>
        <begin position="154"/>
        <end position="175"/>
    </location>
</feature>
<organism evidence="2 3">
    <name type="scientific">Apiospora saccharicola</name>
    <dbReference type="NCBI Taxonomy" id="335842"/>
    <lineage>
        <taxon>Eukaryota</taxon>
        <taxon>Fungi</taxon>
        <taxon>Dikarya</taxon>
        <taxon>Ascomycota</taxon>
        <taxon>Pezizomycotina</taxon>
        <taxon>Sordariomycetes</taxon>
        <taxon>Xylariomycetidae</taxon>
        <taxon>Amphisphaeriales</taxon>
        <taxon>Apiosporaceae</taxon>
        <taxon>Apiospora</taxon>
    </lineage>
</organism>
<protein>
    <submittedName>
        <fullName evidence="2">Uncharacterized protein</fullName>
    </submittedName>
</protein>
<dbReference type="EMBL" id="JAQQWM010000007">
    <property type="protein sequence ID" value="KAK8057074.1"/>
    <property type="molecule type" value="Genomic_DNA"/>
</dbReference>
<comment type="caution">
    <text evidence="2">The sequence shown here is derived from an EMBL/GenBank/DDBJ whole genome shotgun (WGS) entry which is preliminary data.</text>
</comment>
<evidence type="ECO:0000256" key="1">
    <source>
        <dbReference type="SAM" id="MobiDB-lite"/>
    </source>
</evidence>
<name>A0ABR1UDU9_9PEZI</name>
<gene>
    <name evidence="2" type="ORF">PG996_011011</name>
</gene>
<reference evidence="2 3" key="1">
    <citation type="submission" date="2023-01" db="EMBL/GenBank/DDBJ databases">
        <title>Analysis of 21 Apiospora genomes using comparative genomics revels a genus with tremendous synthesis potential of carbohydrate active enzymes and secondary metabolites.</title>
        <authorList>
            <person name="Sorensen T."/>
        </authorList>
    </citation>
    <scope>NUCLEOTIDE SEQUENCE [LARGE SCALE GENOMIC DNA]</scope>
    <source>
        <strain evidence="2 3">CBS 83171</strain>
    </source>
</reference>
<feature type="compositionally biased region" description="Basic and acidic residues" evidence="1">
    <location>
        <begin position="191"/>
        <end position="204"/>
    </location>
</feature>
<proteinExistence type="predicted"/>
<feature type="compositionally biased region" description="Low complexity" evidence="1">
    <location>
        <begin position="205"/>
        <end position="214"/>
    </location>
</feature>
<evidence type="ECO:0000313" key="2">
    <source>
        <dbReference type="EMBL" id="KAK8057074.1"/>
    </source>
</evidence>
<evidence type="ECO:0000313" key="3">
    <source>
        <dbReference type="Proteomes" id="UP001446871"/>
    </source>
</evidence>
<keyword evidence="3" id="KW-1185">Reference proteome</keyword>
<sequence>MDIQHPPSRNIVGSECPRLRVRWARYRGQGQLPRAVRTRVPGGDANDRTHVAHWPASVVEREDWLPTEIHCHQRRRTGRWSSWSQEALALPVRQQKHRGGCIRGGKRAGRLAIRLESPERQEIIGAGGLLCGYGASGLTIPMASGNPTLGWLVGRERPSPGKSSDSDNRKGRERQFYVSSPLLARPGDPGRVLEESQRRSRRPDGTGAATGDLGLLAPEAHAAICYYRPPWQAKAKEQKTT</sequence>